<evidence type="ECO:0000256" key="6">
    <source>
        <dbReference type="ARBA" id="ARBA00022801"/>
    </source>
</evidence>
<name>A0A347VS42_9HELI</name>
<evidence type="ECO:0000256" key="10">
    <source>
        <dbReference type="RuleBase" id="RU003651"/>
    </source>
</evidence>
<dbReference type="SUPFAM" id="SSF52540">
    <property type="entry name" value="P-loop containing nucleoside triphosphate hydrolases"/>
    <property type="match status" value="1"/>
</dbReference>
<dbReference type="GO" id="GO:0030163">
    <property type="term" value="P:protein catabolic process"/>
    <property type="evidence" value="ECO:0007669"/>
    <property type="project" value="TreeGrafter"/>
</dbReference>
<comment type="similarity">
    <text evidence="2">In the C-terminal section; belongs to the peptidase M41 family.</text>
</comment>
<protein>
    <submittedName>
        <fullName evidence="14">AAA family ATPase</fullName>
    </submittedName>
</protein>
<dbReference type="PANTHER" id="PTHR23076:SF97">
    <property type="entry name" value="ATP-DEPENDENT ZINC METALLOPROTEASE YME1L1"/>
    <property type="match status" value="1"/>
</dbReference>
<evidence type="ECO:0000256" key="2">
    <source>
        <dbReference type="ARBA" id="ARBA00010044"/>
    </source>
</evidence>
<evidence type="ECO:0000256" key="9">
    <source>
        <dbReference type="ARBA" id="ARBA00023049"/>
    </source>
</evidence>
<evidence type="ECO:0000256" key="5">
    <source>
        <dbReference type="ARBA" id="ARBA00022741"/>
    </source>
</evidence>
<keyword evidence="5 10" id="KW-0547">Nucleotide-binding</keyword>
<evidence type="ECO:0000256" key="11">
    <source>
        <dbReference type="SAM" id="Phobius"/>
    </source>
</evidence>
<evidence type="ECO:0000313" key="15">
    <source>
        <dbReference type="Proteomes" id="UP000029714"/>
    </source>
</evidence>
<keyword evidence="8 10" id="KW-0067">ATP-binding</keyword>
<evidence type="ECO:0000256" key="4">
    <source>
        <dbReference type="ARBA" id="ARBA00022723"/>
    </source>
</evidence>
<dbReference type="Gene3D" id="3.40.50.300">
    <property type="entry name" value="P-loop containing nucleotide triphosphate hydrolases"/>
    <property type="match status" value="1"/>
</dbReference>
<dbReference type="FunFam" id="3.40.50.300:FF:000352">
    <property type="entry name" value="ATP-dependent zinc metalloprotease FTSH 7, chloroplastic"/>
    <property type="match status" value="1"/>
</dbReference>
<dbReference type="Proteomes" id="UP000029714">
    <property type="component" value="Unassembled WGS sequence"/>
</dbReference>
<dbReference type="InterPro" id="IPR003960">
    <property type="entry name" value="ATPase_AAA_CS"/>
</dbReference>
<dbReference type="GO" id="GO:0006508">
    <property type="term" value="P:proteolysis"/>
    <property type="evidence" value="ECO:0007669"/>
    <property type="project" value="UniProtKB-KW"/>
</dbReference>
<feature type="transmembrane region" description="Helical" evidence="11">
    <location>
        <begin position="111"/>
        <end position="129"/>
    </location>
</feature>
<sequence>MKEIFYKYKFYIVSSLWVVVGVLVTLLILEDKSIEVSLPELKKIAQEHDINEISFDSKFGYFYDDSNHIYRLPLESLLVSENAQIDGQILNLSYLNLSFKNTPKITTKLPLSVKILIALAIIIAPIFEYKHLIEKKKKERLIRRANEIIANKHREHKLQILSDTPRKNDMSLNIEPLKSSVKFSDVAGISDVKDDLLEIVDYLKNPKKYQDLGIYPPKGVLLVGAPGVGKTMIAKAIAGECGVPFFYQSGSSFVQMYVGVGAQRVRDLFARARANAPSIIFIDEIDAIGKTRSGDSNNHEWESTLNELLTEMDGFSEQSGIIVIAATNRAEVIDKALLRSGRFDRRIFVDLPNIKEREDILRVHLRNRAHNLDLHEIAKLCVGFSGANLASLVNEAALNALRHNRAEITMQDILDSSDKVMFGKRRKSALSEQQKEIMAIYNAAKAISKYWFSPDFQKISLMQIPQSIKIDENSLRSDLISQIKIALSGYIALEVNGLESSTIAKVDLESAKHVARKMCVEYGMAEHLITDEEDELEILESTLNEHRDFIISNRENIHKIARILINEEKISKEKIALILNGEESF</sequence>
<dbReference type="GO" id="GO:0016887">
    <property type="term" value="F:ATP hydrolysis activity"/>
    <property type="evidence" value="ECO:0007669"/>
    <property type="project" value="InterPro"/>
</dbReference>
<dbReference type="InterPro" id="IPR027417">
    <property type="entry name" value="P-loop_NTPase"/>
</dbReference>
<dbReference type="FunFam" id="1.10.8.60:FF:000001">
    <property type="entry name" value="ATP-dependent zinc metalloprotease FtsH"/>
    <property type="match status" value="1"/>
</dbReference>
<reference evidence="14 15" key="1">
    <citation type="journal article" date="2014" name="Genome Announc.">
        <title>Draft genome sequences of eight enterohepatic helicobacter species isolated from both laboratory and wild rodents.</title>
        <authorList>
            <person name="Sheh A."/>
            <person name="Shen Z."/>
            <person name="Fox J.G."/>
        </authorList>
    </citation>
    <scope>NUCLEOTIDE SEQUENCE [LARGE SCALE GENOMIC DNA]</scope>
    <source>
        <strain evidence="14 15">MIT 97-6194</strain>
    </source>
</reference>
<evidence type="ECO:0000313" key="14">
    <source>
        <dbReference type="EMBL" id="TLD94078.1"/>
    </source>
</evidence>
<reference evidence="14" key="3">
    <citation type="submission" date="2018-04" db="EMBL/GenBank/DDBJ databases">
        <authorList>
            <person name="Sheh A."/>
            <person name="Shen Z."/>
            <person name="Mannion A.J."/>
            <person name="Fox J.G."/>
        </authorList>
    </citation>
    <scope>NUCLEOTIDE SEQUENCE</scope>
    <source>
        <strain evidence="14">MIT 97-6194</strain>
    </source>
</reference>
<evidence type="ECO:0000256" key="7">
    <source>
        <dbReference type="ARBA" id="ARBA00022833"/>
    </source>
</evidence>
<comment type="caution">
    <text evidence="14">The sequence shown here is derived from an EMBL/GenBank/DDBJ whole genome shotgun (WGS) entry which is preliminary data.</text>
</comment>
<proteinExistence type="inferred from homology"/>
<accession>A0A347VS42</accession>
<dbReference type="GO" id="GO:0046872">
    <property type="term" value="F:metal ion binding"/>
    <property type="evidence" value="ECO:0007669"/>
    <property type="project" value="UniProtKB-KW"/>
</dbReference>
<comment type="cofactor">
    <cofactor evidence="1">
        <name>Zn(2+)</name>
        <dbReference type="ChEBI" id="CHEBI:29105"/>
    </cofactor>
</comment>
<evidence type="ECO:0000256" key="8">
    <source>
        <dbReference type="ARBA" id="ARBA00022840"/>
    </source>
</evidence>
<dbReference type="OrthoDB" id="9809379at2"/>
<dbReference type="EMBL" id="QBIU01000001">
    <property type="protein sequence ID" value="MWV69018.1"/>
    <property type="molecule type" value="Genomic_DNA"/>
</dbReference>
<keyword evidence="3" id="KW-0645">Protease</keyword>
<dbReference type="Pfam" id="PF00004">
    <property type="entry name" value="AAA"/>
    <property type="match status" value="1"/>
</dbReference>
<dbReference type="Gene3D" id="1.10.8.60">
    <property type="match status" value="1"/>
</dbReference>
<dbReference type="STRING" id="1548018.LS64_06930"/>
<dbReference type="GO" id="GO:0004222">
    <property type="term" value="F:metalloendopeptidase activity"/>
    <property type="evidence" value="ECO:0007669"/>
    <property type="project" value="InterPro"/>
</dbReference>
<keyword evidence="9" id="KW-0482">Metalloprotease</keyword>
<evidence type="ECO:0000256" key="3">
    <source>
        <dbReference type="ARBA" id="ARBA00022670"/>
    </source>
</evidence>
<dbReference type="PANTHER" id="PTHR23076">
    <property type="entry name" value="METALLOPROTEASE M41 FTSH"/>
    <property type="match status" value="1"/>
</dbReference>
<keyword evidence="15" id="KW-1185">Reference proteome</keyword>
<dbReference type="GO" id="GO:0005886">
    <property type="term" value="C:plasma membrane"/>
    <property type="evidence" value="ECO:0007669"/>
    <property type="project" value="TreeGrafter"/>
</dbReference>
<organism evidence="14 15">
    <name type="scientific">Helicobacter saguini</name>
    <dbReference type="NCBI Taxonomy" id="1548018"/>
    <lineage>
        <taxon>Bacteria</taxon>
        <taxon>Pseudomonadati</taxon>
        <taxon>Campylobacterota</taxon>
        <taxon>Epsilonproteobacteria</taxon>
        <taxon>Campylobacterales</taxon>
        <taxon>Helicobacteraceae</taxon>
        <taxon>Helicobacter</taxon>
    </lineage>
</organism>
<keyword evidence="6" id="KW-0378">Hydrolase</keyword>
<dbReference type="Proteomes" id="UP000477070">
    <property type="component" value="Unassembled WGS sequence"/>
</dbReference>
<evidence type="ECO:0000313" key="13">
    <source>
        <dbReference type="EMBL" id="MWV69018.1"/>
    </source>
</evidence>
<dbReference type="GO" id="GO:0005737">
    <property type="term" value="C:cytoplasm"/>
    <property type="evidence" value="ECO:0007669"/>
    <property type="project" value="UniProtKB-ARBA"/>
</dbReference>
<dbReference type="SMART" id="SM00382">
    <property type="entry name" value="AAA"/>
    <property type="match status" value="1"/>
</dbReference>
<keyword evidence="4" id="KW-0479">Metal-binding</keyword>
<dbReference type="InterPro" id="IPR037219">
    <property type="entry name" value="Peptidase_M41-like"/>
</dbReference>
<feature type="transmembrane region" description="Helical" evidence="11">
    <location>
        <begin position="12"/>
        <end position="29"/>
    </location>
</feature>
<dbReference type="GO" id="GO:0004176">
    <property type="term" value="F:ATP-dependent peptidase activity"/>
    <property type="evidence" value="ECO:0007669"/>
    <property type="project" value="InterPro"/>
</dbReference>
<keyword evidence="11" id="KW-0812">Transmembrane</keyword>
<evidence type="ECO:0000313" key="16">
    <source>
        <dbReference type="Proteomes" id="UP000477070"/>
    </source>
</evidence>
<evidence type="ECO:0000259" key="12">
    <source>
        <dbReference type="SMART" id="SM00382"/>
    </source>
</evidence>
<dbReference type="EMBL" id="JRMP02000010">
    <property type="protein sequence ID" value="TLD94078.1"/>
    <property type="molecule type" value="Genomic_DNA"/>
</dbReference>
<dbReference type="Pfam" id="PF17862">
    <property type="entry name" value="AAA_lid_3"/>
    <property type="match status" value="1"/>
</dbReference>
<dbReference type="AlphaFoldDB" id="A0A347VS42"/>
<dbReference type="SUPFAM" id="SSF140990">
    <property type="entry name" value="FtsH protease domain-like"/>
    <property type="match status" value="1"/>
</dbReference>
<dbReference type="Gene3D" id="1.20.58.760">
    <property type="entry name" value="Peptidase M41"/>
    <property type="match status" value="1"/>
</dbReference>
<dbReference type="GO" id="GO:0005524">
    <property type="term" value="F:ATP binding"/>
    <property type="evidence" value="ECO:0007669"/>
    <property type="project" value="UniProtKB-KW"/>
</dbReference>
<comment type="similarity">
    <text evidence="10">Belongs to the AAA ATPase family.</text>
</comment>
<keyword evidence="7" id="KW-0862">Zinc</keyword>
<feature type="domain" description="AAA+ ATPase" evidence="12">
    <location>
        <begin position="216"/>
        <end position="353"/>
    </location>
</feature>
<dbReference type="Pfam" id="PF01434">
    <property type="entry name" value="Peptidase_M41"/>
    <property type="match status" value="1"/>
</dbReference>
<dbReference type="InterPro" id="IPR003593">
    <property type="entry name" value="AAA+_ATPase"/>
</dbReference>
<dbReference type="PROSITE" id="PS00674">
    <property type="entry name" value="AAA"/>
    <property type="match status" value="1"/>
</dbReference>
<keyword evidence="11" id="KW-0472">Membrane</keyword>
<gene>
    <name evidence="13" type="ORF">DCO61_03000</name>
    <name evidence="14" type="ORF">LS64_007115</name>
</gene>
<dbReference type="InterPro" id="IPR003959">
    <property type="entry name" value="ATPase_AAA_core"/>
</dbReference>
<dbReference type="InterPro" id="IPR041569">
    <property type="entry name" value="AAA_lid_3"/>
</dbReference>
<evidence type="ECO:0000256" key="1">
    <source>
        <dbReference type="ARBA" id="ARBA00001947"/>
    </source>
</evidence>
<reference evidence="13 16" key="4">
    <citation type="submission" date="2019-12" db="EMBL/GenBank/DDBJ databases">
        <title>Multi-Generational Helicobacter saguini Isolates.</title>
        <authorList>
            <person name="Mannion A."/>
            <person name="Shen Z."/>
            <person name="Fox J.G."/>
        </authorList>
    </citation>
    <scope>NUCLEOTIDE SEQUENCE [LARGE SCALE GENOMIC DNA]</scope>
    <source>
        <strain evidence="13">16-048</strain>
        <strain evidence="16">16-048 (F4)</strain>
    </source>
</reference>
<keyword evidence="11" id="KW-1133">Transmembrane helix</keyword>
<dbReference type="RefSeq" id="WP_034571772.1">
    <property type="nucleotide sequence ID" value="NZ_JRMP02000010.1"/>
</dbReference>
<dbReference type="InterPro" id="IPR000642">
    <property type="entry name" value="Peptidase_M41"/>
</dbReference>
<dbReference type="CDD" id="cd19501">
    <property type="entry name" value="RecA-like_FtsH"/>
    <property type="match status" value="1"/>
</dbReference>
<reference evidence="14 15" key="2">
    <citation type="journal article" date="2016" name="Infect. Immun.">
        <title>Helicobacter saguini, a Novel Helicobacter Isolated from Cotton-Top Tamarins with Ulcerative Colitis, Has Proinflammatory Properties and Induces Typhlocolitis and Dysplasia in Gnotobiotic IL-10-/- Mice.</title>
        <authorList>
            <person name="Shen Z."/>
            <person name="Mannion A."/>
            <person name="Whary M.T."/>
            <person name="Muthupalani S."/>
            <person name="Sheh A."/>
            <person name="Feng Y."/>
            <person name="Gong G."/>
            <person name="Vandamme P."/>
            <person name="Holcombe H.R."/>
            <person name="Paster B.J."/>
            <person name="Fox J.G."/>
        </authorList>
    </citation>
    <scope>NUCLEOTIDE SEQUENCE [LARGE SCALE GENOMIC DNA]</scope>
    <source>
        <strain evidence="14 15">MIT 97-6194</strain>
    </source>
</reference>